<keyword evidence="4 8" id="KW-0547">Nucleotide-binding</keyword>
<dbReference type="SMART" id="SM00220">
    <property type="entry name" value="S_TKc"/>
    <property type="match status" value="1"/>
</dbReference>
<dbReference type="Proteomes" id="UP000008983">
    <property type="component" value="Unassembled WGS sequence"/>
</dbReference>
<dbReference type="Gene3D" id="1.10.510.10">
    <property type="entry name" value="Transferase(Phosphotransferase) domain 1"/>
    <property type="match status" value="1"/>
</dbReference>
<feature type="binding site" evidence="8">
    <location>
        <begin position="435"/>
        <end position="437"/>
    </location>
    <ligand>
        <name>ATP</name>
        <dbReference type="ChEBI" id="CHEBI:30616"/>
    </ligand>
</feature>
<evidence type="ECO:0000313" key="12">
    <source>
        <dbReference type="EMBL" id="EGR31071.1"/>
    </source>
</evidence>
<dbReference type="FunFam" id="1.10.510.10:FF:000571">
    <property type="entry name" value="Maternal embryonic leucine zipper kinase"/>
    <property type="match status" value="1"/>
</dbReference>
<evidence type="ECO:0000256" key="8">
    <source>
        <dbReference type="PIRSR" id="PIRSR630616-2"/>
    </source>
</evidence>
<dbReference type="EC" id="2.7.11.11" evidence="12"/>
<keyword evidence="3 12" id="KW-0808">Transferase</keyword>
<dbReference type="GO" id="GO:0004691">
    <property type="term" value="F:cAMP-dependent protein kinase activity"/>
    <property type="evidence" value="ECO:0007669"/>
    <property type="project" value="UniProtKB-EC"/>
</dbReference>
<keyword evidence="2" id="KW-0723">Serine/threonine-protein kinase</keyword>
<dbReference type="GO" id="GO:0004379">
    <property type="term" value="F:glycylpeptide N-tetradecanoyltransferase activity"/>
    <property type="evidence" value="ECO:0007669"/>
    <property type="project" value="UniProtKB-EC"/>
</dbReference>
<dbReference type="PANTHER" id="PTHR24350">
    <property type="entry name" value="SERINE/THREONINE-PROTEIN KINASE IAL-RELATED"/>
    <property type="match status" value="1"/>
</dbReference>
<feature type="binding site" evidence="8 10">
    <location>
        <position position="386"/>
    </location>
    <ligand>
        <name>ATP</name>
        <dbReference type="ChEBI" id="CHEBI:30616"/>
    </ligand>
</feature>
<dbReference type="InterPro" id="IPR011009">
    <property type="entry name" value="Kinase-like_dom_sf"/>
</dbReference>
<name>G0QUM5_ICHMU</name>
<organism evidence="12 13">
    <name type="scientific">Ichthyophthirius multifiliis</name>
    <name type="common">White spot disease agent</name>
    <name type="synonym">Ich</name>
    <dbReference type="NCBI Taxonomy" id="5932"/>
    <lineage>
        <taxon>Eukaryota</taxon>
        <taxon>Sar</taxon>
        <taxon>Alveolata</taxon>
        <taxon>Ciliophora</taxon>
        <taxon>Intramacronucleata</taxon>
        <taxon>Oligohymenophorea</taxon>
        <taxon>Hymenostomatida</taxon>
        <taxon>Ophryoglenina</taxon>
        <taxon>Ichthyophthirius</taxon>
    </lineage>
</organism>
<dbReference type="InterPro" id="IPR030616">
    <property type="entry name" value="Aur-like"/>
</dbReference>
<evidence type="ECO:0000256" key="1">
    <source>
        <dbReference type="ARBA" id="ARBA00011245"/>
    </source>
</evidence>
<dbReference type="FunFam" id="3.30.200.20:FF:000042">
    <property type="entry name" value="Aurora kinase A"/>
    <property type="match status" value="1"/>
</dbReference>
<dbReference type="AlphaFoldDB" id="G0QUM5"/>
<dbReference type="SUPFAM" id="SSF56112">
    <property type="entry name" value="Protein kinase-like (PK-like)"/>
    <property type="match status" value="1"/>
</dbReference>
<dbReference type="PROSITE" id="PS00107">
    <property type="entry name" value="PROTEIN_KINASE_ATP"/>
    <property type="match status" value="1"/>
</dbReference>
<dbReference type="OrthoDB" id="345735at2759"/>
<feature type="binding site" evidence="8">
    <location>
        <begin position="486"/>
        <end position="487"/>
    </location>
    <ligand>
        <name>ATP</name>
        <dbReference type="ChEBI" id="CHEBI:30616"/>
    </ligand>
</feature>
<feature type="binding site" evidence="8">
    <location>
        <position position="367"/>
    </location>
    <ligand>
        <name>ATP</name>
        <dbReference type="ChEBI" id="CHEBI:30616"/>
    </ligand>
</feature>
<reference evidence="12 13" key="1">
    <citation type="submission" date="2011-07" db="EMBL/GenBank/DDBJ databases">
        <authorList>
            <person name="Coyne R."/>
            <person name="Brami D."/>
            <person name="Johnson J."/>
            <person name="Hostetler J."/>
            <person name="Hannick L."/>
            <person name="Clark T."/>
            <person name="Cassidy-Hanley D."/>
            <person name="Inman J."/>
        </authorList>
    </citation>
    <scope>NUCLEOTIDE SEQUENCE [LARGE SCALE GENOMIC DNA]</scope>
    <source>
        <strain evidence="12 13">G5</strain>
    </source>
</reference>
<sequence>MDEFNNVKKINKKIQNEQSRNKTYFQYQGTNEQKHNRFLSLDFNNLITQQNQNQFQFEEIAFSQNDNIIEKQIIVDFSNINQVVKKDSFNYINAQQDGKQLIINEPLYAANSEVQKIIDQVKENQNQKKAGQYFHQIQSLQNSKEKPIPNLDFKGDNNTFLQKEFNAYSNSHIKTSSVDFGNLLKNNNQGVQEKQLPLSYNSSKLISNQQEIKNENTVQDISIIKLSKRVTNSPDLNDRNFGIQKILQNYNQHNIKTNIKQFDNLEFQKNQNSQTKIQKFKSKNQYENDSIKYINLKINNSLKNINNISLNKQNQLIIQDSIDIYRNQNKEQFDINIFQYNQQPRNYNNRFFFLDQFAIGKKLGSGKFSDIYLAMDNKTGLKVALKQIKKSKIIQYKMVQDICNEIKALTVLDHPGIIKLYGFFYEKDAFYIVQELACGNELFQDMKQQYDKKYNEQQTANYIHQLIQILQYIHSRNIVHRDIKPENIMISNGIIKLCDFGCSGTVKNNQLRQTFCGTADYISPEMVQRKQYDFSVDIWSLGILTYELIFGKAPFTAFNNDATFNKVLKVLLIFFQIQFKNQGKCQISRTYFVRRSRFYQPNFNQRSQQKNKFRQSLWTSFYIKQFKKKPKLVKLNQ</sequence>
<keyword evidence="5 12" id="KW-0418">Kinase</keyword>
<dbReference type="eggNOG" id="KOG0580">
    <property type="taxonomic scope" value="Eukaryota"/>
</dbReference>
<keyword evidence="13" id="KW-1185">Reference proteome</keyword>
<evidence type="ECO:0000256" key="5">
    <source>
        <dbReference type="ARBA" id="ARBA00022777"/>
    </source>
</evidence>
<evidence type="ECO:0000256" key="2">
    <source>
        <dbReference type="ARBA" id="ARBA00022527"/>
    </source>
</evidence>
<gene>
    <name evidence="12" type="ORF">IMG5_117960</name>
</gene>
<proteinExistence type="predicted"/>
<dbReference type="InterPro" id="IPR000719">
    <property type="entry name" value="Prot_kinase_dom"/>
</dbReference>
<evidence type="ECO:0000256" key="9">
    <source>
        <dbReference type="PIRSR" id="PIRSR630616-3"/>
    </source>
</evidence>
<feature type="domain" description="Protein kinase" evidence="11">
    <location>
        <begin position="357"/>
        <end position="637"/>
    </location>
</feature>
<dbReference type="OMA" id="CETERYQ"/>
<feature type="active site" description="Proton acceptor" evidence="7">
    <location>
        <position position="482"/>
    </location>
</feature>
<dbReference type="EMBL" id="GL983917">
    <property type="protein sequence ID" value="EGR31071.1"/>
    <property type="molecule type" value="Genomic_DNA"/>
</dbReference>
<dbReference type="STRING" id="857967.G0QUM5"/>
<dbReference type="EC" id="2.3.1.97" evidence="12"/>
<evidence type="ECO:0000256" key="10">
    <source>
        <dbReference type="PROSITE-ProRule" id="PRU10141"/>
    </source>
</evidence>
<evidence type="ECO:0000313" key="13">
    <source>
        <dbReference type="Proteomes" id="UP000008983"/>
    </source>
</evidence>
<evidence type="ECO:0000259" key="11">
    <source>
        <dbReference type="PROSITE" id="PS50011"/>
    </source>
</evidence>
<keyword evidence="12" id="KW-0012">Acyltransferase</keyword>
<dbReference type="PROSITE" id="PS00108">
    <property type="entry name" value="PROTEIN_KINASE_ST"/>
    <property type="match status" value="1"/>
</dbReference>
<keyword evidence="6 8" id="KW-0067">ATP-binding</keyword>
<protein>
    <submittedName>
        <fullName evidence="12">Protein kinase domain protein</fullName>
        <ecNumber evidence="12">2.3.1.97</ecNumber>
        <ecNumber evidence="12">2.7.11.11</ecNumber>
    </submittedName>
</protein>
<dbReference type="GO" id="GO:0005524">
    <property type="term" value="F:ATP binding"/>
    <property type="evidence" value="ECO:0007669"/>
    <property type="project" value="UniProtKB-UniRule"/>
</dbReference>
<feature type="cross-link" description="Glycyl lysine isopeptide (Lys-Gly) (interchain with G-Cter in SUMO2)" evidence="9">
    <location>
        <position position="484"/>
    </location>
</feature>
<feature type="binding site" evidence="8">
    <location>
        <position position="499"/>
    </location>
    <ligand>
        <name>ATP</name>
        <dbReference type="ChEBI" id="CHEBI:30616"/>
    </ligand>
</feature>
<evidence type="ECO:0000256" key="6">
    <source>
        <dbReference type="ARBA" id="ARBA00022840"/>
    </source>
</evidence>
<comment type="subunit">
    <text evidence="1">Monomer.</text>
</comment>
<evidence type="ECO:0000256" key="4">
    <source>
        <dbReference type="ARBA" id="ARBA00022741"/>
    </source>
</evidence>
<dbReference type="InParanoid" id="G0QUM5"/>
<dbReference type="PROSITE" id="PS50011">
    <property type="entry name" value="PROTEIN_KINASE_DOM"/>
    <property type="match status" value="1"/>
</dbReference>
<evidence type="ECO:0000256" key="3">
    <source>
        <dbReference type="ARBA" id="ARBA00022679"/>
    </source>
</evidence>
<dbReference type="Pfam" id="PF00069">
    <property type="entry name" value="Pkinase"/>
    <property type="match status" value="1"/>
</dbReference>
<dbReference type="InterPro" id="IPR008271">
    <property type="entry name" value="Ser/Thr_kinase_AS"/>
</dbReference>
<evidence type="ECO:0000256" key="7">
    <source>
        <dbReference type="PIRSR" id="PIRSR630616-1"/>
    </source>
</evidence>
<dbReference type="RefSeq" id="XP_004034557.1">
    <property type="nucleotide sequence ID" value="XM_004034509.1"/>
</dbReference>
<accession>G0QUM5</accession>
<dbReference type="InterPro" id="IPR017441">
    <property type="entry name" value="Protein_kinase_ATP_BS"/>
</dbReference>
<dbReference type="GeneID" id="14907229"/>